<keyword evidence="1" id="KW-0812">Transmembrane</keyword>
<feature type="transmembrane region" description="Helical" evidence="1">
    <location>
        <begin position="313"/>
        <end position="340"/>
    </location>
</feature>
<dbReference type="OMA" id="LTIPIMW"/>
<proteinExistence type="predicted"/>
<reference evidence="2 3" key="1">
    <citation type="submission" date="2015-12" db="EMBL/GenBank/DDBJ databases">
        <title>The genome of Folsomia candida.</title>
        <authorList>
            <person name="Faddeeva A."/>
            <person name="Derks M.F."/>
            <person name="Anvar Y."/>
            <person name="Smit S."/>
            <person name="Van Straalen N."/>
            <person name="Roelofs D."/>
        </authorList>
    </citation>
    <scope>NUCLEOTIDE SEQUENCE [LARGE SCALE GENOMIC DNA]</scope>
    <source>
        <strain evidence="2 3">VU population</strain>
        <tissue evidence="2">Whole body</tissue>
    </source>
</reference>
<sequence>MVQLFGVPQLRIDPQIMSTMESDYWEEFTRVNDAFLHEPDIAIRKSKTAANSSDRRKIQLQSGEVDKTTEVHELATRTAKVYPHLPSGNGVRSGFENNFVSQHEDEEYVEFRSVAVQTDGNYDEEPELPYKCCLCFRSSTPCVVWIFVGISILFFKMGAIVTGRWIYLSSSTFDEVVFYIAFTVCLGFSTIYFRRGTKYHNPFDLIFLMLTIPIMWALLTFTTTFLKKDIFFYVGSAVYSVFVIPYIILGSYMAYRFWKQGKLFLRRVEGNRQLETSCKRLFFTQSLIMFDTQLTICACIMSMAPTINQDNTVVWVSSLVVAPIGISCAVLSLIIGYFAVSP</sequence>
<accession>A0A226EZJ4</accession>
<evidence type="ECO:0000256" key="1">
    <source>
        <dbReference type="SAM" id="Phobius"/>
    </source>
</evidence>
<dbReference type="AlphaFoldDB" id="A0A226EZJ4"/>
<comment type="caution">
    <text evidence="2">The sequence shown here is derived from an EMBL/GenBank/DDBJ whole genome shotgun (WGS) entry which is preliminary data.</text>
</comment>
<feature type="transmembrane region" description="Helical" evidence="1">
    <location>
        <begin position="205"/>
        <end position="224"/>
    </location>
</feature>
<keyword evidence="1" id="KW-1133">Transmembrane helix</keyword>
<protein>
    <submittedName>
        <fullName evidence="2">Uncharacterized protein</fullName>
    </submittedName>
</protein>
<feature type="transmembrane region" description="Helical" evidence="1">
    <location>
        <begin position="230"/>
        <end position="255"/>
    </location>
</feature>
<gene>
    <name evidence="2" type="ORF">Fcan01_02458</name>
</gene>
<feature type="transmembrane region" description="Helical" evidence="1">
    <location>
        <begin position="287"/>
        <end position="307"/>
    </location>
</feature>
<feature type="transmembrane region" description="Helical" evidence="1">
    <location>
        <begin position="176"/>
        <end position="193"/>
    </location>
</feature>
<organism evidence="2 3">
    <name type="scientific">Folsomia candida</name>
    <name type="common">Springtail</name>
    <dbReference type="NCBI Taxonomy" id="158441"/>
    <lineage>
        <taxon>Eukaryota</taxon>
        <taxon>Metazoa</taxon>
        <taxon>Ecdysozoa</taxon>
        <taxon>Arthropoda</taxon>
        <taxon>Hexapoda</taxon>
        <taxon>Collembola</taxon>
        <taxon>Entomobryomorpha</taxon>
        <taxon>Isotomoidea</taxon>
        <taxon>Isotomidae</taxon>
        <taxon>Proisotominae</taxon>
        <taxon>Folsomia</taxon>
    </lineage>
</organism>
<dbReference type="Proteomes" id="UP000198287">
    <property type="component" value="Unassembled WGS sequence"/>
</dbReference>
<dbReference type="STRING" id="158441.A0A226EZJ4"/>
<keyword evidence="3" id="KW-1185">Reference proteome</keyword>
<evidence type="ECO:0000313" key="3">
    <source>
        <dbReference type="Proteomes" id="UP000198287"/>
    </source>
</evidence>
<keyword evidence="1" id="KW-0472">Membrane</keyword>
<feature type="transmembrane region" description="Helical" evidence="1">
    <location>
        <begin position="143"/>
        <end position="164"/>
    </location>
</feature>
<dbReference type="OrthoDB" id="2448307at2759"/>
<dbReference type="EMBL" id="LNIX01000001">
    <property type="protein sequence ID" value="OXA62096.1"/>
    <property type="molecule type" value="Genomic_DNA"/>
</dbReference>
<name>A0A226EZJ4_FOLCA</name>
<evidence type="ECO:0000313" key="2">
    <source>
        <dbReference type="EMBL" id="OXA62096.1"/>
    </source>
</evidence>